<dbReference type="InterPro" id="IPR015421">
    <property type="entry name" value="PyrdxlP-dep_Trfase_major"/>
</dbReference>
<proteinExistence type="predicted"/>
<evidence type="ECO:0000313" key="1">
    <source>
        <dbReference type="EMBL" id="SVB35494.1"/>
    </source>
</evidence>
<gene>
    <name evidence="1" type="ORF">METZ01_LOCUS188348</name>
</gene>
<dbReference type="SUPFAM" id="SSF53383">
    <property type="entry name" value="PLP-dependent transferases"/>
    <property type="match status" value="1"/>
</dbReference>
<dbReference type="PANTHER" id="PTHR30244:SF34">
    <property type="entry name" value="DTDP-4-AMINO-4,6-DIDEOXYGALACTOSE TRANSAMINASE"/>
    <property type="match status" value="1"/>
</dbReference>
<dbReference type="GO" id="GO:0030170">
    <property type="term" value="F:pyridoxal phosphate binding"/>
    <property type="evidence" value="ECO:0007669"/>
    <property type="project" value="TreeGrafter"/>
</dbReference>
<feature type="non-terminal residue" evidence="1">
    <location>
        <position position="165"/>
    </location>
</feature>
<reference evidence="1" key="1">
    <citation type="submission" date="2018-05" db="EMBL/GenBank/DDBJ databases">
        <authorList>
            <person name="Lanie J.A."/>
            <person name="Ng W.-L."/>
            <person name="Kazmierczak K.M."/>
            <person name="Andrzejewski T.M."/>
            <person name="Davidsen T.M."/>
            <person name="Wayne K.J."/>
            <person name="Tettelin H."/>
            <person name="Glass J.I."/>
            <person name="Rusch D."/>
            <person name="Podicherti R."/>
            <person name="Tsui H.-C.T."/>
            <person name="Winkler M.E."/>
        </authorList>
    </citation>
    <scope>NUCLEOTIDE SEQUENCE</scope>
</reference>
<dbReference type="EMBL" id="UINC01038453">
    <property type="protein sequence ID" value="SVB35494.1"/>
    <property type="molecule type" value="Genomic_DNA"/>
</dbReference>
<organism evidence="1">
    <name type="scientific">marine metagenome</name>
    <dbReference type="NCBI Taxonomy" id="408172"/>
    <lineage>
        <taxon>unclassified sequences</taxon>
        <taxon>metagenomes</taxon>
        <taxon>ecological metagenomes</taxon>
    </lineage>
</organism>
<protein>
    <recommendedName>
        <fullName evidence="2">Glutamine--scyllo-inositol aminotransferase</fullName>
    </recommendedName>
</protein>
<sequence length="165" mass="17522">MKIPYALPSITDLEISYATDAAANGWGQSCYSYIERFEKQFVEHLGVRHAIATSSCTGAMHLGLAGLGIGNGDEVILADTNWIATVAPIVHAGAIPIFVDVCTDTWCISVESIEAAISPQTRAIVATHLYGNLADLDEIIEIGNRHGIHVIEDAAEAIGSSYHGS</sequence>
<dbReference type="GO" id="GO:0000271">
    <property type="term" value="P:polysaccharide biosynthetic process"/>
    <property type="evidence" value="ECO:0007669"/>
    <property type="project" value="TreeGrafter"/>
</dbReference>
<dbReference type="InterPro" id="IPR015424">
    <property type="entry name" value="PyrdxlP-dep_Trfase"/>
</dbReference>
<dbReference type="InterPro" id="IPR000653">
    <property type="entry name" value="DegT/StrS_aminotransferase"/>
</dbReference>
<evidence type="ECO:0008006" key="2">
    <source>
        <dbReference type="Google" id="ProtNLM"/>
    </source>
</evidence>
<dbReference type="GO" id="GO:0008483">
    <property type="term" value="F:transaminase activity"/>
    <property type="evidence" value="ECO:0007669"/>
    <property type="project" value="TreeGrafter"/>
</dbReference>
<dbReference type="PANTHER" id="PTHR30244">
    <property type="entry name" value="TRANSAMINASE"/>
    <property type="match status" value="1"/>
</dbReference>
<name>A0A382DBX5_9ZZZZ</name>
<accession>A0A382DBX5</accession>
<dbReference type="Pfam" id="PF01041">
    <property type="entry name" value="DegT_DnrJ_EryC1"/>
    <property type="match status" value="1"/>
</dbReference>
<dbReference type="AlphaFoldDB" id="A0A382DBX5"/>
<dbReference type="Gene3D" id="3.40.640.10">
    <property type="entry name" value="Type I PLP-dependent aspartate aminotransferase-like (Major domain)"/>
    <property type="match status" value="1"/>
</dbReference>